<feature type="transmembrane region" description="Helical" evidence="3">
    <location>
        <begin position="160"/>
        <end position="181"/>
    </location>
</feature>
<evidence type="ECO:0000313" key="5">
    <source>
        <dbReference type="Proteomes" id="UP000077202"/>
    </source>
</evidence>
<gene>
    <name evidence="4" type="ORF">AXG93_3719s1010</name>
</gene>
<dbReference type="AlphaFoldDB" id="A0A176VNZ5"/>
<reference evidence="4" key="1">
    <citation type="submission" date="2016-03" db="EMBL/GenBank/DDBJ databases">
        <title>Mechanisms controlling the formation of the plant cell surface in tip-growing cells are functionally conserved among land plants.</title>
        <authorList>
            <person name="Honkanen S."/>
            <person name="Jones V.A."/>
            <person name="Morieri G."/>
            <person name="Champion C."/>
            <person name="Hetherington A.J."/>
            <person name="Kelly S."/>
            <person name="Saint-Marcoux D."/>
            <person name="Proust H."/>
            <person name="Prescott H."/>
            <person name="Dolan L."/>
        </authorList>
    </citation>
    <scope>NUCLEOTIDE SEQUENCE [LARGE SCALE GENOMIC DNA]</scope>
    <source>
        <tissue evidence="4">Whole gametophyte</tissue>
    </source>
</reference>
<dbReference type="EMBL" id="LVLJ01003285">
    <property type="protein sequence ID" value="OAE22022.1"/>
    <property type="molecule type" value="Genomic_DNA"/>
</dbReference>
<keyword evidence="5" id="KW-1185">Reference proteome</keyword>
<dbReference type="Proteomes" id="UP000077202">
    <property type="component" value="Unassembled WGS sequence"/>
</dbReference>
<keyword evidence="3" id="KW-1133">Transmembrane helix</keyword>
<name>A0A176VNZ5_MARPO</name>
<evidence type="ECO:0008006" key="6">
    <source>
        <dbReference type="Google" id="ProtNLM"/>
    </source>
</evidence>
<keyword evidence="3" id="KW-0472">Membrane</keyword>
<evidence type="ECO:0000256" key="1">
    <source>
        <dbReference type="SAM" id="Coils"/>
    </source>
</evidence>
<evidence type="ECO:0000256" key="3">
    <source>
        <dbReference type="SAM" id="Phobius"/>
    </source>
</evidence>
<organism evidence="4 5">
    <name type="scientific">Marchantia polymorpha subsp. ruderalis</name>
    <dbReference type="NCBI Taxonomy" id="1480154"/>
    <lineage>
        <taxon>Eukaryota</taxon>
        <taxon>Viridiplantae</taxon>
        <taxon>Streptophyta</taxon>
        <taxon>Embryophyta</taxon>
        <taxon>Marchantiophyta</taxon>
        <taxon>Marchantiopsida</taxon>
        <taxon>Marchantiidae</taxon>
        <taxon>Marchantiales</taxon>
        <taxon>Marchantiaceae</taxon>
        <taxon>Marchantia</taxon>
    </lineage>
</organism>
<keyword evidence="3" id="KW-0812">Transmembrane</keyword>
<comment type="caution">
    <text evidence="4">The sequence shown here is derived from an EMBL/GenBank/DDBJ whole genome shotgun (WGS) entry which is preliminary data.</text>
</comment>
<protein>
    <recommendedName>
        <fullName evidence="6">Transmembrane protein</fullName>
    </recommendedName>
</protein>
<proteinExistence type="predicted"/>
<evidence type="ECO:0000313" key="4">
    <source>
        <dbReference type="EMBL" id="OAE22022.1"/>
    </source>
</evidence>
<feature type="region of interest" description="Disordered" evidence="2">
    <location>
        <begin position="117"/>
        <end position="147"/>
    </location>
</feature>
<feature type="coiled-coil region" evidence="1">
    <location>
        <begin position="223"/>
        <end position="250"/>
    </location>
</feature>
<evidence type="ECO:0000256" key="2">
    <source>
        <dbReference type="SAM" id="MobiDB-lite"/>
    </source>
</evidence>
<feature type="compositionally biased region" description="Basic residues" evidence="2">
    <location>
        <begin position="117"/>
        <end position="127"/>
    </location>
</feature>
<sequence length="276" mass="31408">MPSSQALIIDPITVALTTVVTSHWPRKARVGPHLRDDVSGAGGPWAQVFSGREWSTGPQTAEASAGAYTEPALPPCWFWRLCAHTSFGFGAKRVFCRVPRDGRQIVIRGSESLRQRLRAGKKERRKRKEGEERSGREESEFEERAREGLEGRSVGRRQRVLYVCAGFAFGGCSFLVFSLHVPFPTNPLLFTLVRLIDVCALRRLNFVSGLGSTRVVRSRHQELQLQRERRRQVGREVEEVEEEHRESESQPVWSKRSWSLSFSVFFSPRVFVAPWA</sequence>
<feature type="compositionally biased region" description="Basic and acidic residues" evidence="2">
    <location>
        <begin position="128"/>
        <end position="147"/>
    </location>
</feature>
<keyword evidence="1" id="KW-0175">Coiled coil</keyword>
<accession>A0A176VNZ5</accession>